<protein>
    <recommendedName>
        <fullName evidence="4">Serine protease</fullName>
    </recommendedName>
</protein>
<feature type="region of interest" description="Disordered" evidence="1">
    <location>
        <begin position="172"/>
        <end position="213"/>
    </location>
</feature>
<accession>A0A2N3PTY2</accession>
<dbReference type="InterPro" id="IPR001940">
    <property type="entry name" value="Peptidase_S1C"/>
</dbReference>
<dbReference type="Gene3D" id="1.25.40.10">
    <property type="entry name" value="Tetratricopeptide repeat domain"/>
    <property type="match status" value="1"/>
</dbReference>
<gene>
    <name evidence="2" type="ORF">CWS72_14380</name>
</gene>
<evidence type="ECO:0000313" key="2">
    <source>
        <dbReference type="EMBL" id="PKU23862.1"/>
    </source>
</evidence>
<sequence>MFSGFKAGAGQDIAFVPGLQRCRWRRFLIRTRAMTIMKASFLSAVLVLLAILAAPMGESAAQTDGAGECEQLVSATDLAYGNGDLAGTARFAATLFSRCQIADEDWARLSFRYAAALSHAGRKEEALGVLGRCITRQPKAALCYSGKAAVLSRLGRQEEAGQARMLAQTLGALPREGGGTPSGKAVPPPSAQPGPAGMPAPRAETQAGRSRGEGAVKAGTGFFIDDRGHLVTNAHVVSGCGRLETAGKAPLKLIGVDGGVDLAVLQMSAPPAANGKLRLDPPLRVGEDVLAFGFPLPGLLSSEGNVTVGILSATRGVADDPHVLQMTAPVQSGNSGGPLLDGAGNVIGVVVSKLDAANVLRQTGDLPQNVNFAIKASELALFLDRLKIPYGRATATVRQNTADLAEAATKMSVQIICSGR</sequence>
<name>A0A2N3PTY2_9PROT</name>
<dbReference type="Pfam" id="PF13365">
    <property type="entry name" value="Trypsin_2"/>
    <property type="match status" value="1"/>
</dbReference>
<dbReference type="InterPro" id="IPR009003">
    <property type="entry name" value="Peptidase_S1_PA"/>
</dbReference>
<feature type="compositionally biased region" description="Pro residues" evidence="1">
    <location>
        <begin position="186"/>
        <end position="198"/>
    </location>
</feature>
<dbReference type="Proteomes" id="UP000233293">
    <property type="component" value="Unassembled WGS sequence"/>
</dbReference>
<dbReference type="AlphaFoldDB" id="A0A2N3PTY2"/>
<dbReference type="Gene3D" id="2.40.10.10">
    <property type="entry name" value="Trypsin-like serine proteases"/>
    <property type="match status" value="2"/>
</dbReference>
<dbReference type="InterPro" id="IPR043504">
    <property type="entry name" value="Peptidase_S1_PA_chymotrypsin"/>
</dbReference>
<dbReference type="PANTHER" id="PTHR43019">
    <property type="entry name" value="SERINE ENDOPROTEASE DEGS"/>
    <property type="match status" value="1"/>
</dbReference>
<dbReference type="PANTHER" id="PTHR43019:SF23">
    <property type="entry name" value="PROTEASE DO-LIKE 5, CHLOROPLASTIC"/>
    <property type="match status" value="1"/>
</dbReference>
<comment type="caution">
    <text evidence="2">The sequence shown here is derived from an EMBL/GenBank/DDBJ whole genome shotgun (WGS) entry which is preliminary data.</text>
</comment>
<dbReference type="SUPFAM" id="SSF48452">
    <property type="entry name" value="TPR-like"/>
    <property type="match status" value="1"/>
</dbReference>
<dbReference type="PRINTS" id="PR00834">
    <property type="entry name" value="PROTEASES2C"/>
</dbReference>
<dbReference type="SUPFAM" id="SSF50494">
    <property type="entry name" value="Trypsin-like serine proteases"/>
    <property type="match status" value="1"/>
</dbReference>
<evidence type="ECO:0000256" key="1">
    <source>
        <dbReference type="SAM" id="MobiDB-lite"/>
    </source>
</evidence>
<dbReference type="GO" id="GO:0004252">
    <property type="term" value="F:serine-type endopeptidase activity"/>
    <property type="evidence" value="ECO:0007669"/>
    <property type="project" value="InterPro"/>
</dbReference>
<dbReference type="EMBL" id="PIUM01000016">
    <property type="protein sequence ID" value="PKU23862.1"/>
    <property type="molecule type" value="Genomic_DNA"/>
</dbReference>
<evidence type="ECO:0000313" key="3">
    <source>
        <dbReference type="Proteomes" id="UP000233293"/>
    </source>
</evidence>
<organism evidence="2 3">
    <name type="scientific">Telmatospirillum siberiense</name>
    <dbReference type="NCBI Taxonomy" id="382514"/>
    <lineage>
        <taxon>Bacteria</taxon>
        <taxon>Pseudomonadati</taxon>
        <taxon>Pseudomonadota</taxon>
        <taxon>Alphaproteobacteria</taxon>
        <taxon>Rhodospirillales</taxon>
        <taxon>Rhodospirillaceae</taxon>
        <taxon>Telmatospirillum</taxon>
    </lineage>
</organism>
<proteinExistence type="predicted"/>
<keyword evidence="3" id="KW-1185">Reference proteome</keyword>
<evidence type="ECO:0008006" key="4">
    <source>
        <dbReference type="Google" id="ProtNLM"/>
    </source>
</evidence>
<reference evidence="3" key="1">
    <citation type="submission" date="2017-12" db="EMBL/GenBank/DDBJ databases">
        <title>Draft genome sequence of Telmatospirillum siberiense 26-4b1T, an acidotolerant peatland alphaproteobacterium potentially involved in sulfur cycling.</title>
        <authorList>
            <person name="Hausmann B."/>
            <person name="Pjevac P."/>
            <person name="Schreck K."/>
            <person name="Herbold C.W."/>
            <person name="Daims H."/>
            <person name="Wagner M."/>
            <person name="Pester M."/>
            <person name="Loy A."/>
        </authorList>
    </citation>
    <scope>NUCLEOTIDE SEQUENCE [LARGE SCALE GENOMIC DNA]</scope>
    <source>
        <strain evidence="3">26-4b1</strain>
    </source>
</reference>
<dbReference type="GO" id="GO:0006508">
    <property type="term" value="P:proteolysis"/>
    <property type="evidence" value="ECO:0007669"/>
    <property type="project" value="InterPro"/>
</dbReference>
<dbReference type="InterPro" id="IPR011990">
    <property type="entry name" value="TPR-like_helical_dom_sf"/>
</dbReference>